<dbReference type="EMBL" id="ML213616">
    <property type="protein sequence ID" value="TFK36121.1"/>
    <property type="molecule type" value="Genomic_DNA"/>
</dbReference>
<name>A0A5C3M4S5_9AGAR</name>
<dbReference type="STRING" id="68775.A0A5C3M4S5"/>
<reference evidence="1 2" key="1">
    <citation type="journal article" date="2019" name="Nat. Ecol. Evol.">
        <title>Megaphylogeny resolves global patterns of mushroom evolution.</title>
        <authorList>
            <person name="Varga T."/>
            <person name="Krizsan K."/>
            <person name="Foldi C."/>
            <person name="Dima B."/>
            <person name="Sanchez-Garcia M."/>
            <person name="Sanchez-Ramirez S."/>
            <person name="Szollosi G.J."/>
            <person name="Szarkandi J.G."/>
            <person name="Papp V."/>
            <person name="Albert L."/>
            <person name="Andreopoulos W."/>
            <person name="Angelini C."/>
            <person name="Antonin V."/>
            <person name="Barry K.W."/>
            <person name="Bougher N.L."/>
            <person name="Buchanan P."/>
            <person name="Buyck B."/>
            <person name="Bense V."/>
            <person name="Catcheside P."/>
            <person name="Chovatia M."/>
            <person name="Cooper J."/>
            <person name="Damon W."/>
            <person name="Desjardin D."/>
            <person name="Finy P."/>
            <person name="Geml J."/>
            <person name="Haridas S."/>
            <person name="Hughes K."/>
            <person name="Justo A."/>
            <person name="Karasinski D."/>
            <person name="Kautmanova I."/>
            <person name="Kiss B."/>
            <person name="Kocsube S."/>
            <person name="Kotiranta H."/>
            <person name="LaButti K.M."/>
            <person name="Lechner B.E."/>
            <person name="Liimatainen K."/>
            <person name="Lipzen A."/>
            <person name="Lukacs Z."/>
            <person name="Mihaltcheva S."/>
            <person name="Morgado L.N."/>
            <person name="Niskanen T."/>
            <person name="Noordeloos M.E."/>
            <person name="Ohm R.A."/>
            <person name="Ortiz-Santana B."/>
            <person name="Ovrebo C."/>
            <person name="Racz N."/>
            <person name="Riley R."/>
            <person name="Savchenko A."/>
            <person name="Shiryaev A."/>
            <person name="Soop K."/>
            <person name="Spirin V."/>
            <person name="Szebenyi C."/>
            <person name="Tomsovsky M."/>
            <person name="Tulloss R.E."/>
            <person name="Uehling J."/>
            <person name="Grigoriev I.V."/>
            <person name="Vagvolgyi C."/>
            <person name="Papp T."/>
            <person name="Martin F.M."/>
            <person name="Miettinen O."/>
            <person name="Hibbett D.S."/>
            <person name="Nagy L.G."/>
        </authorList>
    </citation>
    <scope>NUCLEOTIDE SEQUENCE [LARGE SCALE GENOMIC DNA]</scope>
    <source>
        <strain evidence="1 2">CBS 166.37</strain>
    </source>
</reference>
<keyword evidence="2" id="KW-1185">Reference proteome</keyword>
<dbReference type="SUPFAM" id="SSF52047">
    <property type="entry name" value="RNI-like"/>
    <property type="match status" value="1"/>
</dbReference>
<dbReference type="Proteomes" id="UP000308652">
    <property type="component" value="Unassembled WGS sequence"/>
</dbReference>
<sequence>MMPLSMHFYMNEIRGCLFRLSSLHLSATKIDVQLNIEELAPLACYSSVPRLSTIKTSEPFIPKFLTLPWEQITFWEGTTDERTWFDMLEKTPNLRTCSFTKVYTLGHQDPIFTRPLPILKYLEVLDLTQDLRSSSFPLETMPVLPSLKCLRVTSDDISGFSQEGLASFLSKNGLGIETLKLCIRDTAKEDLVSWLNHTPTVTELDIDSSSCIARPVNDRFLGELVCRLGQSSCMIPKLKLLRLKGDILFFDHAFLLMIYSRWRPFSTEETINGTTSRLQTVHIICSHWVRMNADLTARLPSLRNQSLRAMIQS</sequence>
<dbReference type="AlphaFoldDB" id="A0A5C3M4S5"/>
<accession>A0A5C3M4S5</accession>
<protein>
    <recommendedName>
        <fullName evidence="3">F-box domain-containing protein</fullName>
    </recommendedName>
</protein>
<evidence type="ECO:0000313" key="2">
    <source>
        <dbReference type="Proteomes" id="UP000308652"/>
    </source>
</evidence>
<organism evidence="1 2">
    <name type="scientific">Crucibulum laeve</name>
    <dbReference type="NCBI Taxonomy" id="68775"/>
    <lineage>
        <taxon>Eukaryota</taxon>
        <taxon>Fungi</taxon>
        <taxon>Dikarya</taxon>
        <taxon>Basidiomycota</taxon>
        <taxon>Agaricomycotina</taxon>
        <taxon>Agaricomycetes</taxon>
        <taxon>Agaricomycetidae</taxon>
        <taxon>Agaricales</taxon>
        <taxon>Agaricineae</taxon>
        <taxon>Nidulariaceae</taxon>
        <taxon>Crucibulum</taxon>
    </lineage>
</organism>
<gene>
    <name evidence="1" type="ORF">BDQ12DRAFT_259298</name>
</gene>
<proteinExistence type="predicted"/>
<evidence type="ECO:0008006" key="3">
    <source>
        <dbReference type="Google" id="ProtNLM"/>
    </source>
</evidence>
<evidence type="ECO:0000313" key="1">
    <source>
        <dbReference type="EMBL" id="TFK36121.1"/>
    </source>
</evidence>